<keyword evidence="3" id="KW-1185">Reference proteome</keyword>
<organism evidence="2 3">
    <name type="scientific">Streptosporangium pseudovulgare</name>
    <dbReference type="NCBI Taxonomy" id="35765"/>
    <lineage>
        <taxon>Bacteria</taxon>
        <taxon>Bacillati</taxon>
        <taxon>Actinomycetota</taxon>
        <taxon>Actinomycetes</taxon>
        <taxon>Streptosporangiales</taxon>
        <taxon>Streptosporangiaceae</taxon>
        <taxon>Streptosporangium</taxon>
    </lineage>
</organism>
<dbReference type="RefSeq" id="WP_189244388.1">
    <property type="nucleotide sequence ID" value="NZ_BMQJ01000001.1"/>
</dbReference>
<feature type="compositionally biased region" description="Gly residues" evidence="1">
    <location>
        <begin position="105"/>
        <end position="151"/>
    </location>
</feature>
<name>A0ABQ2QFL2_9ACTN</name>
<protein>
    <recommendedName>
        <fullName evidence="4">Cupin</fullName>
    </recommendedName>
</protein>
<evidence type="ECO:0008006" key="4">
    <source>
        <dbReference type="Google" id="ProtNLM"/>
    </source>
</evidence>
<sequence>MRYQELYEEMTGGRGGEALRGWAGRVLRDIASGASPVAGVRHPLGFLCLPLERTGEYGVCLHIWSGALPRAASTTSQIHCHSWDLVSHVLYGRVENVRADVGDAGGGAGDDAGDGAAGATGGIPGHAGEATGGNGGTPGHAGEATGGGGGTTVPPGATHRVFEVVSDAGGDRVLPTPRTVRCAPGVSEVYGPGETYTLPAGVFHSSVVPGGETATIALGHGRPGRSDLSLGPLGLGAHLVPRHRCDARETARAALHAAGRLS</sequence>
<feature type="region of interest" description="Disordered" evidence="1">
    <location>
        <begin position="105"/>
        <end position="157"/>
    </location>
</feature>
<evidence type="ECO:0000313" key="2">
    <source>
        <dbReference type="EMBL" id="GGP76380.1"/>
    </source>
</evidence>
<accession>A0ABQ2QFL2</accession>
<evidence type="ECO:0000256" key="1">
    <source>
        <dbReference type="SAM" id="MobiDB-lite"/>
    </source>
</evidence>
<dbReference type="Proteomes" id="UP000611554">
    <property type="component" value="Unassembled WGS sequence"/>
</dbReference>
<evidence type="ECO:0000313" key="3">
    <source>
        <dbReference type="Proteomes" id="UP000611554"/>
    </source>
</evidence>
<comment type="caution">
    <text evidence="2">The sequence shown here is derived from an EMBL/GenBank/DDBJ whole genome shotgun (WGS) entry which is preliminary data.</text>
</comment>
<gene>
    <name evidence="2" type="ORF">GCM10010140_00210</name>
</gene>
<dbReference type="EMBL" id="BMQJ01000001">
    <property type="protein sequence ID" value="GGP76380.1"/>
    <property type="molecule type" value="Genomic_DNA"/>
</dbReference>
<reference evidence="3" key="1">
    <citation type="journal article" date="2019" name="Int. J. Syst. Evol. Microbiol.">
        <title>The Global Catalogue of Microorganisms (GCM) 10K type strain sequencing project: providing services to taxonomists for standard genome sequencing and annotation.</title>
        <authorList>
            <consortium name="The Broad Institute Genomics Platform"/>
            <consortium name="The Broad Institute Genome Sequencing Center for Infectious Disease"/>
            <person name="Wu L."/>
            <person name="Ma J."/>
        </authorList>
    </citation>
    <scope>NUCLEOTIDE SEQUENCE [LARGE SCALE GENOMIC DNA]</scope>
    <source>
        <strain evidence="3">JCM 3115</strain>
    </source>
</reference>
<proteinExistence type="predicted"/>